<dbReference type="Gene3D" id="1.25.10.10">
    <property type="entry name" value="Leucine-rich Repeat Variant"/>
    <property type="match status" value="1"/>
</dbReference>
<dbReference type="SUPFAM" id="SSF48371">
    <property type="entry name" value="ARM repeat"/>
    <property type="match status" value="1"/>
</dbReference>
<keyword evidence="2" id="KW-1185">Reference proteome</keyword>
<proteinExistence type="predicted"/>
<organism evidence="1 2">
    <name type="scientific">Sphingobacterium chuzhouense</name>
    <dbReference type="NCBI Taxonomy" id="1742264"/>
    <lineage>
        <taxon>Bacteria</taxon>
        <taxon>Pseudomonadati</taxon>
        <taxon>Bacteroidota</taxon>
        <taxon>Sphingobacteriia</taxon>
        <taxon>Sphingobacteriales</taxon>
        <taxon>Sphingobacteriaceae</taxon>
        <taxon>Sphingobacterium</taxon>
    </lineage>
</organism>
<gene>
    <name evidence="1" type="ORF">H8B21_06780</name>
</gene>
<evidence type="ECO:0000313" key="1">
    <source>
        <dbReference type="EMBL" id="MBD1421275.1"/>
    </source>
</evidence>
<name>A0ABR7XQ45_9SPHI</name>
<protein>
    <recommendedName>
        <fullName evidence="3">DNA alkylation repair enzyme</fullName>
    </recommendedName>
</protein>
<reference evidence="1 2" key="1">
    <citation type="submission" date="2020-08" db="EMBL/GenBank/DDBJ databases">
        <title>Sphingobacterium sp. DN00404 isolated from aquaculture water.</title>
        <authorList>
            <person name="Zhang M."/>
        </authorList>
    </citation>
    <scope>NUCLEOTIDE SEQUENCE [LARGE SCALE GENOMIC DNA]</scope>
    <source>
        <strain evidence="1 2">KCTC 42746</strain>
    </source>
</reference>
<evidence type="ECO:0000313" key="2">
    <source>
        <dbReference type="Proteomes" id="UP000651112"/>
    </source>
</evidence>
<dbReference type="EMBL" id="JACNYL010000002">
    <property type="protein sequence ID" value="MBD1421275.1"/>
    <property type="molecule type" value="Genomic_DNA"/>
</dbReference>
<evidence type="ECO:0008006" key="3">
    <source>
        <dbReference type="Google" id="ProtNLM"/>
    </source>
</evidence>
<accession>A0ABR7XQ45</accession>
<dbReference type="InterPro" id="IPR016024">
    <property type="entry name" value="ARM-type_fold"/>
</dbReference>
<sequence>MANKDFDPKLVKFLKVDIRQYPAKVFSLDFIHAHGFTVYSLLAYSYHPDNQVSFRAAWLLEHVCIQRPALISSIYNVLINRLSEQNHWGTIRSYTKIVMLATDIKTAIPHTSDQEEVLIEQCFNWLINPDRPVAVAVNCFDILYNLRKKNPWIEDELKAQIQHLLKNPTPALASRANRILRRIS</sequence>
<dbReference type="Proteomes" id="UP000651112">
    <property type="component" value="Unassembled WGS sequence"/>
</dbReference>
<dbReference type="InterPro" id="IPR011989">
    <property type="entry name" value="ARM-like"/>
</dbReference>
<dbReference type="RefSeq" id="WP_190313057.1">
    <property type="nucleotide sequence ID" value="NZ_JACNYL010000002.1"/>
</dbReference>
<comment type="caution">
    <text evidence="1">The sequence shown here is derived from an EMBL/GenBank/DDBJ whole genome shotgun (WGS) entry which is preliminary data.</text>
</comment>